<dbReference type="EMBL" id="FTNK01000011">
    <property type="protein sequence ID" value="SIR33468.1"/>
    <property type="molecule type" value="Genomic_DNA"/>
</dbReference>
<evidence type="ECO:0000313" key="2">
    <source>
        <dbReference type="Proteomes" id="UP000186666"/>
    </source>
</evidence>
<dbReference type="RefSeq" id="WP_169810275.1">
    <property type="nucleotide sequence ID" value="NZ_FTNK01000011.1"/>
</dbReference>
<comment type="caution">
    <text evidence="1">The sequence shown here is derived from an EMBL/GenBank/DDBJ whole genome shotgun (WGS) entry which is preliminary data.</text>
</comment>
<name>A0ABY1K6J3_9BACL</name>
<dbReference type="Proteomes" id="UP000186666">
    <property type="component" value="Unassembled WGS sequence"/>
</dbReference>
<sequence>MKIIISQTEAIEKGVWDDIIILFGLDKEAEFWPTEEFILTEQQAKQLGIIC</sequence>
<protein>
    <submittedName>
        <fullName evidence="1">Uncharacterized protein</fullName>
    </submittedName>
</protein>
<accession>A0ABY1K6J3</accession>
<organism evidence="1 2">
    <name type="scientific">Paenibacillus macquariensis</name>
    <dbReference type="NCBI Taxonomy" id="948756"/>
    <lineage>
        <taxon>Bacteria</taxon>
        <taxon>Bacillati</taxon>
        <taxon>Bacillota</taxon>
        <taxon>Bacilli</taxon>
        <taxon>Bacillales</taxon>
        <taxon>Paenibacillaceae</taxon>
        <taxon>Paenibacillus</taxon>
    </lineage>
</organism>
<keyword evidence="2" id="KW-1185">Reference proteome</keyword>
<gene>
    <name evidence="1" type="ORF">SAMN05421578_11147</name>
</gene>
<evidence type="ECO:0000313" key="1">
    <source>
        <dbReference type="EMBL" id="SIR33468.1"/>
    </source>
</evidence>
<reference evidence="1 2" key="1">
    <citation type="submission" date="2017-01" db="EMBL/GenBank/DDBJ databases">
        <authorList>
            <person name="Varghese N."/>
            <person name="Submissions S."/>
        </authorList>
    </citation>
    <scope>NUCLEOTIDE SEQUENCE [LARGE SCALE GENOMIC DNA]</scope>
    <source>
        <strain evidence="1 2">ATCC 23464</strain>
    </source>
</reference>
<proteinExistence type="predicted"/>